<keyword evidence="3" id="KW-1185">Reference proteome</keyword>
<dbReference type="Pfam" id="PF08238">
    <property type="entry name" value="Sel1"/>
    <property type="match status" value="4"/>
</dbReference>
<evidence type="ECO:0000313" key="3">
    <source>
        <dbReference type="Proteomes" id="UP001476247"/>
    </source>
</evidence>
<organism evidence="2 3">
    <name type="scientific">Helicostylum pulchrum</name>
    <dbReference type="NCBI Taxonomy" id="562976"/>
    <lineage>
        <taxon>Eukaryota</taxon>
        <taxon>Fungi</taxon>
        <taxon>Fungi incertae sedis</taxon>
        <taxon>Mucoromycota</taxon>
        <taxon>Mucoromycotina</taxon>
        <taxon>Mucoromycetes</taxon>
        <taxon>Mucorales</taxon>
        <taxon>Mucorineae</taxon>
        <taxon>Mucoraceae</taxon>
        <taxon>Helicostylum</taxon>
    </lineage>
</organism>
<comment type="similarity">
    <text evidence="1">Belongs to the sel-1 family.</text>
</comment>
<reference evidence="2 3" key="1">
    <citation type="submission" date="2024-04" db="EMBL/GenBank/DDBJ databases">
        <title>genome sequences of Mucor flavus KT1a and Helicostylum pulchrum KT1b strains isolation_sourced from the surface of a dry-aged beef.</title>
        <authorList>
            <person name="Toyotome T."/>
            <person name="Hosono M."/>
            <person name="Torimaru M."/>
            <person name="Fukuda K."/>
            <person name="Mikami N."/>
        </authorList>
    </citation>
    <scope>NUCLEOTIDE SEQUENCE [LARGE SCALE GENOMIC DNA]</scope>
    <source>
        <strain evidence="2 3">KT1b</strain>
    </source>
</reference>
<comment type="caution">
    <text evidence="2">The sequence shown here is derived from an EMBL/GenBank/DDBJ whole genome shotgun (WGS) entry which is preliminary data.</text>
</comment>
<evidence type="ECO:0000313" key="2">
    <source>
        <dbReference type="EMBL" id="GAA5803337.1"/>
    </source>
</evidence>
<sequence>MVNRRPRRGSLLEKAQKDFINLEVTGARWFLLAANNGGSDAMIVTGLLYLQALYVGDKLNTIIPALEKFADSDVTDAESINNSVLYLFGNKIFELSMAHVKPEIMSILNLKGYRLVSPVRYIKQECDPRMPNSKELRQVRFWNLLTNKKSSGVSTAQLILSSIYFENVLLKDIDKALYRAKKAAKNNHEEDLLLLSLFYSDGRGIEPGYKETKKCFEKAYNSGRAPSASFHLGVLYYNGNGFERNCSTALRLFKEYIMNESNDDHGSAYLFISA</sequence>
<dbReference type="PANTHER" id="PTHR11102">
    <property type="entry name" value="SEL-1-LIKE PROTEIN"/>
    <property type="match status" value="1"/>
</dbReference>
<dbReference type="PANTHER" id="PTHR11102:SF160">
    <property type="entry name" value="ERAD-ASSOCIATED E3 UBIQUITIN-PROTEIN LIGASE COMPONENT HRD3"/>
    <property type="match status" value="1"/>
</dbReference>
<dbReference type="InterPro" id="IPR050767">
    <property type="entry name" value="Sel1_AlgK"/>
</dbReference>
<protein>
    <recommendedName>
        <fullName evidence="4">Beta-lactamase</fullName>
    </recommendedName>
</protein>
<name>A0ABP9Y8N5_9FUNG</name>
<dbReference type="SUPFAM" id="SSF81901">
    <property type="entry name" value="HCP-like"/>
    <property type="match status" value="1"/>
</dbReference>
<dbReference type="InterPro" id="IPR011990">
    <property type="entry name" value="TPR-like_helical_dom_sf"/>
</dbReference>
<evidence type="ECO:0000256" key="1">
    <source>
        <dbReference type="ARBA" id="ARBA00038101"/>
    </source>
</evidence>
<accession>A0ABP9Y8N5</accession>
<dbReference type="SMART" id="SM00671">
    <property type="entry name" value="SEL1"/>
    <property type="match status" value="3"/>
</dbReference>
<dbReference type="Gene3D" id="1.25.40.10">
    <property type="entry name" value="Tetratricopeptide repeat domain"/>
    <property type="match status" value="1"/>
</dbReference>
<dbReference type="Proteomes" id="UP001476247">
    <property type="component" value="Unassembled WGS sequence"/>
</dbReference>
<gene>
    <name evidence="2" type="ORF">HPULCUR_008816</name>
</gene>
<proteinExistence type="inferred from homology"/>
<dbReference type="EMBL" id="BAABUJ010000027">
    <property type="protein sequence ID" value="GAA5803337.1"/>
    <property type="molecule type" value="Genomic_DNA"/>
</dbReference>
<evidence type="ECO:0008006" key="4">
    <source>
        <dbReference type="Google" id="ProtNLM"/>
    </source>
</evidence>
<dbReference type="InterPro" id="IPR006597">
    <property type="entry name" value="Sel1-like"/>
</dbReference>